<sequence>MIDFTEAFQDGQVSAVSTNTSESSPSSAACSPSIPQAAHDGSDNLPRNSVGASLLPQHSSLDKADGGVVLRLQAAELERLNNIGRDVYGLGAWVTASNELGNNVGRDVGNHNGSDGGDKNEDGDSDDGLNAKDDSPSMLICTSLEAQAGSASSSRINGPRDIQKHGQLPKRKKDRNTAIHVSVFRSVLHPRLLGIHYDGTVVEQQQGIVATCSRVVETTGLPCLECHQRGGYPREIVESISDLVVAEYCRRSQG</sequence>
<evidence type="ECO:0000313" key="2">
    <source>
        <dbReference type="EMBL" id="KAK3382023.1"/>
    </source>
</evidence>
<evidence type="ECO:0000313" key="3">
    <source>
        <dbReference type="Proteomes" id="UP001285441"/>
    </source>
</evidence>
<dbReference type="EMBL" id="JAULSW010000005">
    <property type="protein sequence ID" value="KAK3382023.1"/>
    <property type="molecule type" value="Genomic_DNA"/>
</dbReference>
<feature type="compositionally biased region" description="Low complexity" evidence="1">
    <location>
        <begin position="14"/>
        <end position="38"/>
    </location>
</feature>
<protein>
    <submittedName>
        <fullName evidence="2">Uncharacterized protein</fullName>
    </submittedName>
</protein>
<accession>A0AAE0NIA9</accession>
<keyword evidence="3" id="KW-1185">Reference proteome</keyword>
<reference evidence="2" key="1">
    <citation type="journal article" date="2023" name="Mol. Phylogenet. Evol.">
        <title>Genome-scale phylogeny and comparative genomics of the fungal order Sordariales.</title>
        <authorList>
            <person name="Hensen N."/>
            <person name="Bonometti L."/>
            <person name="Westerberg I."/>
            <person name="Brannstrom I.O."/>
            <person name="Guillou S."/>
            <person name="Cros-Aarteil S."/>
            <person name="Calhoun S."/>
            <person name="Haridas S."/>
            <person name="Kuo A."/>
            <person name="Mondo S."/>
            <person name="Pangilinan J."/>
            <person name="Riley R."/>
            <person name="LaButti K."/>
            <person name="Andreopoulos B."/>
            <person name="Lipzen A."/>
            <person name="Chen C."/>
            <person name="Yan M."/>
            <person name="Daum C."/>
            <person name="Ng V."/>
            <person name="Clum A."/>
            <person name="Steindorff A."/>
            <person name="Ohm R.A."/>
            <person name="Martin F."/>
            <person name="Silar P."/>
            <person name="Natvig D.O."/>
            <person name="Lalanne C."/>
            <person name="Gautier V."/>
            <person name="Ament-Velasquez S.L."/>
            <person name="Kruys A."/>
            <person name="Hutchinson M.I."/>
            <person name="Powell A.J."/>
            <person name="Barry K."/>
            <person name="Miller A.N."/>
            <person name="Grigoriev I.V."/>
            <person name="Debuchy R."/>
            <person name="Gladieux P."/>
            <person name="Hiltunen Thoren M."/>
            <person name="Johannesson H."/>
        </authorList>
    </citation>
    <scope>NUCLEOTIDE SEQUENCE</scope>
    <source>
        <strain evidence="2">CBS 232.78</strain>
    </source>
</reference>
<dbReference type="AlphaFoldDB" id="A0AAE0NIA9"/>
<comment type="caution">
    <text evidence="2">The sequence shown here is derived from an EMBL/GenBank/DDBJ whole genome shotgun (WGS) entry which is preliminary data.</text>
</comment>
<name>A0AAE0NIA9_9PEZI</name>
<feature type="region of interest" description="Disordered" evidence="1">
    <location>
        <begin position="149"/>
        <end position="174"/>
    </location>
</feature>
<feature type="region of interest" description="Disordered" evidence="1">
    <location>
        <begin position="104"/>
        <end position="136"/>
    </location>
</feature>
<dbReference type="Proteomes" id="UP001285441">
    <property type="component" value="Unassembled WGS sequence"/>
</dbReference>
<feature type="region of interest" description="Disordered" evidence="1">
    <location>
        <begin position="1"/>
        <end position="53"/>
    </location>
</feature>
<gene>
    <name evidence="2" type="ORF">B0H63DRAFT_561603</name>
</gene>
<proteinExistence type="predicted"/>
<organism evidence="2 3">
    <name type="scientific">Podospora didyma</name>
    <dbReference type="NCBI Taxonomy" id="330526"/>
    <lineage>
        <taxon>Eukaryota</taxon>
        <taxon>Fungi</taxon>
        <taxon>Dikarya</taxon>
        <taxon>Ascomycota</taxon>
        <taxon>Pezizomycotina</taxon>
        <taxon>Sordariomycetes</taxon>
        <taxon>Sordariomycetidae</taxon>
        <taxon>Sordariales</taxon>
        <taxon>Podosporaceae</taxon>
        <taxon>Podospora</taxon>
    </lineage>
</organism>
<evidence type="ECO:0000256" key="1">
    <source>
        <dbReference type="SAM" id="MobiDB-lite"/>
    </source>
</evidence>
<reference evidence="2" key="2">
    <citation type="submission" date="2023-06" db="EMBL/GenBank/DDBJ databases">
        <authorList>
            <consortium name="Lawrence Berkeley National Laboratory"/>
            <person name="Haridas S."/>
            <person name="Hensen N."/>
            <person name="Bonometti L."/>
            <person name="Westerberg I."/>
            <person name="Brannstrom I.O."/>
            <person name="Guillou S."/>
            <person name="Cros-Aarteil S."/>
            <person name="Calhoun S."/>
            <person name="Kuo A."/>
            <person name="Mondo S."/>
            <person name="Pangilinan J."/>
            <person name="Riley R."/>
            <person name="LaButti K."/>
            <person name="Andreopoulos B."/>
            <person name="Lipzen A."/>
            <person name="Chen C."/>
            <person name="Yanf M."/>
            <person name="Daum C."/>
            <person name="Ng V."/>
            <person name="Clum A."/>
            <person name="Steindorff A."/>
            <person name="Ohm R."/>
            <person name="Martin F."/>
            <person name="Silar P."/>
            <person name="Natvig D."/>
            <person name="Lalanne C."/>
            <person name="Gautier V."/>
            <person name="Ament-velasquez S.L."/>
            <person name="Kruys A."/>
            <person name="Hutchinson M.I."/>
            <person name="Powell A.J."/>
            <person name="Barry K."/>
            <person name="Miller A.N."/>
            <person name="Grigoriev I.V."/>
            <person name="Debuchy R."/>
            <person name="Gladieux P."/>
            <person name="Thoren M.H."/>
            <person name="Johannesson H."/>
        </authorList>
    </citation>
    <scope>NUCLEOTIDE SEQUENCE</scope>
    <source>
        <strain evidence="2">CBS 232.78</strain>
    </source>
</reference>